<dbReference type="CDD" id="cd04301">
    <property type="entry name" value="NAT_SF"/>
    <property type="match status" value="1"/>
</dbReference>
<protein>
    <recommendedName>
        <fullName evidence="3">N-acetyltransferase domain-containing protein</fullName>
    </recommendedName>
</protein>
<dbReference type="EMBL" id="UOEU01000501">
    <property type="protein sequence ID" value="VAW34010.1"/>
    <property type="molecule type" value="Genomic_DNA"/>
</dbReference>
<evidence type="ECO:0000313" key="4">
    <source>
        <dbReference type="EMBL" id="VAW34010.1"/>
    </source>
</evidence>
<dbReference type="Pfam" id="PF00583">
    <property type="entry name" value="Acetyltransf_1"/>
    <property type="match status" value="1"/>
</dbReference>
<dbReference type="PROSITE" id="PS51186">
    <property type="entry name" value="GNAT"/>
    <property type="match status" value="1"/>
</dbReference>
<dbReference type="AlphaFoldDB" id="A0A3B0UZD5"/>
<name>A0A3B0UZD5_9ZZZZ</name>
<dbReference type="Gene3D" id="3.40.630.30">
    <property type="match status" value="1"/>
</dbReference>
<dbReference type="InterPro" id="IPR016181">
    <property type="entry name" value="Acyl_CoA_acyltransferase"/>
</dbReference>
<dbReference type="GO" id="GO:0016747">
    <property type="term" value="F:acyltransferase activity, transferring groups other than amino-acyl groups"/>
    <property type="evidence" value="ECO:0007669"/>
    <property type="project" value="InterPro"/>
</dbReference>
<evidence type="ECO:0000256" key="1">
    <source>
        <dbReference type="ARBA" id="ARBA00022679"/>
    </source>
</evidence>
<evidence type="ECO:0000256" key="2">
    <source>
        <dbReference type="ARBA" id="ARBA00023315"/>
    </source>
</evidence>
<dbReference type="InterPro" id="IPR017255">
    <property type="entry name" value="AcTrfase_GNAT_prd"/>
</dbReference>
<dbReference type="InterPro" id="IPR050832">
    <property type="entry name" value="Bact_Acetyltransf"/>
</dbReference>
<feature type="domain" description="N-acetyltransferase" evidence="3">
    <location>
        <begin position="2"/>
        <end position="139"/>
    </location>
</feature>
<reference evidence="4" key="1">
    <citation type="submission" date="2018-06" db="EMBL/GenBank/DDBJ databases">
        <authorList>
            <person name="Zhirakovskaya E."/>
        </authorList>
    </citation>
    <scope>NUCLEOTIDE SEQUENCE</scope>
</reference>
<dbReference type="InterPro" id="IPR000182">
    <property type="entry name" value="GNAT_dom"/>
</dbReference>
<dbReference type="PANTHER" id="PTHR43877">
    <property type="entry name" value="AMINOALKYLPHOSPHONATE N-ACETYLTRANSFERASE-RELATED-RELATED"/>
    <property type="match status" value="1"/>
</dbReference>
<keyword evidence="1" id="KW-0808">Transferase</keyword>
<evidence type="ECO:0000259" key="3">
    <source>
        <dbReference type="PROSITE" id="PS51186"/>
    </source>
</evidence>
<dbReference type="PIRSF" id="PIRSF037663">
    <property type="entry name" value="Acetyltransf_GNAT_prd"/>
    <property type="match status" value="1"/>
</dbReference>
<proteinExistence type="predicted"/>
<keyword evidence="2" id="KW-0012">Acyltransferase</keyword>
<accession>A0A3B0UZD5</accession>
<organism evidence="4">
    <name type="scientific">hydrothermal vent metagenome</name>
    <dbReference type="NCBI Taxonomy" id="652676"/>
    <lineage>
        <taxon>unclassified sequences</taxon>
        <taxon>metagenomes</taxon>
        <taxon>ecological metagenomes</taxon>
    </lineage>
</organism>
<dbReference type="SUPFAM" id="SSF55729">
    <property type="entry name" value="Acyl-CoA N-acyltransferases (Nat)"/>
    <property type="match status" value="1"/>
</dbReference>
<sequence>MITIKPFTMAEYDEAVELWKQCEGVRLRESDSREHMAFYLEHNPEMSLVAYQDERLIANVLCGHDGRRGIIHHLAVHPQFRRRGIANQLVEMCQTKLKAAGILKSLLIVLNENESGIAFWQNVGWQLRPDIQVMSKVLD</sequence>
<gene>
    <name evidence="4" type="ORF">MNBD_CHLOROFLEXI01-1777</name>
</gene>